<keyword evidence="4" id="KW-1185">Reference proteome</keyword>
<dbReference type="EnsemblPlants" id="Pp3c24_13700V3.1">
    <property type="protein sequence ID" value="PAC:32908710.CDS.1"/>
    <property type="gene ID" value="Pp3c24_13700"/>
</dbReference>
<dbReference type="Gramene" id="Pp3c24_13691V3.1">
    <property type="protein sequence ID" value="PAC:32908719.CDS.1"/>
    <property type="gene ID" value="Pp3c24_13691"/>
</dbReference>
<evidence type="ECO:0000313" key="1">
    <source>
        <dbReference type="EMBL" id="PNR28447.1"/>
    </source>
</evidence>
<dbReference type="Gramene" id="Pp3c24_13701V3.1">
    <property type="protein sequence ID" value="PAC:32910786.CDS.1"/>
    <property type="gene ID" value="Pp3c24_13701"/>
</dbReference>
<dbReference type="Gramene" id="Pp3c24_13700V3.1">
    <property type="protein sequence ID" value="PAC:32908710.CDS.1"/>
    <property type="gene ID" value="Pp3c24_13700"/>
</dbReference>
<organism evidence="2">
    <name type="scientific">Physcomitrium patens</name>
    <name type="common">Spreading-leaved earth moss</name>
    <name type="synonym">Physcomitrella patens</name>
    <dbReference type="NCBI Taxonomy" id="3218"/>
    <lineage>
        <taxon>Eukaryota</taxon>
        <taxon>Viridiplantae</taxon>
        <taxon>Streptophyta</taxon>
        <taxon>Embryophyta</taxon>
        <taxon>Bryophyta</taxon>
        <taxon>Bryophytina</taxon>
        <taxon>Bryopsida</taxon>
        <taxon>Funariidae</taxon>
        <taxon>Funariales</taxon>
        <taxon>Funariaceae</taxon>
        <taxon>Physcomitrium</taxon>
    </lineage>
</organism>
<sequence>MLLYCGRTMDDVISRVQLEVGIAHCQCNRWLNEWRIRTLFTWIVYHTMDDGGITIFVFKYYFHLIAAIQSITPLSL</sequence>
<dbReference type="EMBL" id="ABEU02000024">
    <property type="protein sequence ID" value="PNR28448.1"/>
    <property type="molecule type" value="Genomic_DNA"/>
</dbReference>
<dbReference type="EMBL" id="ABEU02000024">
    <property type="protein sequence ID" value="PNR28447.1"/>
    <property type="molecule type" value="Genomic_DNA"/>
</dbReference>
<evidence type="ECO:0000313" key="2">
    <source>
        <dbReference type="EMBL" id="PNR28448.1"/>
    </source>
</evidence>
<reference evidence="2 4" key="2">
    <citation type="journal article" date="2018" name="Plant J.">
        <title>The Physcomitrella patens chromosome-scale assembly reveals moss genome structure and evolution.</title>
        <authorList>
            <person name="Lang D."/>
            <person name="Ullrich K.K."/>
            <person name="Murat F."/>
            <person name="Fuchs J."/>
            <person name="Jenkins J."/>
            <person name="Haas F.B."/>
            <person name="Piednoel M."/>
            <person name="Gundlach H."/>
            <person name="Van Bel M."/>
            <person name="Meyberg R."/>
            <person name="Vives C."/>
            <person name="Morata J."/>
            <person name="Symeonidi A."/>
            <person name="Hiss M."/>
            <person name="Muchero W."/>
            <person name="Kamisugi Y."/>
            <person name="Saleh O."/>
            <person name="Blanc G."/>
            <person name="Decker E.L."/>
            <person name="van Gessel N."/>
            <person name="Grimwood J."/>
            <person name="Hayes R.D."/>
            <person name="Graham S.W."/>
            <person name="Gunter L.E."/>
            <person name="McDaniel S.F."/>
            <person name="Hoernstein S.N.W."/>
            <person name="Larsson A."/>
            <person name="Li F.W."/>
            <person name="Perroud P.F."/>
            <person name="Phillips J."/>
            <person name="Ranjan P."/>
            <person name="Rokshar D.S."/>
            <person name="Rothfels C.J."/>
            <person name="Schneider L."/>
            <person name="Shu S."/>
            <person name="Stevenson D.W."/>
            <person name="Thummler F."/>
            <person name="Tillich M."/>
            <person name="Villarreal Aguilar J.C."/>
            <person name="Widiez T."/>
            <person name="Wong G.K."/>
            <person name="Wymore A."/>
            <person name="Zhang Y."/>
            <person name="Zimmer A.D."/>
            <person name="Quatrano R.S."/>
            <person name="Mayer K.F.X."/>
            <person name="Goodstein D."/>
            <person name="Casacuberta J.M."/>
            <person name="Vandepoele K."/>
            <person name="Reski R."/>
            <person name="Cuming A.C."/>
            <person name="Tuskan G.A."/>
            <person name="Maumus F."/>
            <person name="Salse J."/>
            <person name="Schmutz J."/>
            <person name="Rensing S.A."/>
        </authorList>
    </citation>
    <scope>NUCLEOTIDE SEQUENCE [LARGE SCALE GENOMIC DNA]</scope>
    <source>
        <strain evidence="3 4">cv. Gransden 2004</strain>
    </source>
</reference>
<name>A0A2K1IGQ2_PHYPA</name>
<gene>
    <name evidence="1" type="ORF">PHYPA_029039</name>
    <name evidence="2" type="ORF">PHYPA_029040</name>
</gene>
<evidence type="ECO:0000313" key="3">
    <source>
        <dbReference type="EnsemblPlants" id="PAC:32908710.CDS.1"/>
    </source>
</evidence>
<protein>
    <submittedName>
        <fullName evidence="2 3">Uncharacterized protein</fullName>
    </submittedName>
</protein>
<proteinExistence type="predicted"/>
<dbReference type="Gramene" id="Pp3c24_13690V3.1">
    <property type="protein sequence ID" value="PAC:32910075.CDS.1"/>
    <property type="gene ID" value="Pp3c24_13690"/>
</dbReference>
<dbReference type="EnsemblPlants" id="Pp3c24_13690V3.1">
    <property type="protein sequence ID" value="PAC:32910075.CDS.1"/>
    <property type="gene ID" value="Pp3c24_13690"/>
</dbReference>
<dbReference type="AlphaFoldDB" id="A0A2K1IGQ2"/>
<reference evidence="2 4" key="1">
    <citation type="journal article" date="2008" name="Science">
        <title>The Physcomitrella genome reveals evolutionary insights into the conquest of land by plants.</title>
        <authorList>
            <person name="Rensing S."/>
            <person name="Lang D."/>
            <person name="Zimmer A."/>
            <person name="Terry A."/>
            <person name="Salamov A."/>
            <person name="Shapiro H."/>
            <person name="Nishiyama T."/>
            <person name="Perroud P.-F."/>
            <person name="Lindquist E."/>
            <person name="Kamisugi Y."/>
            <person name="Tanahashi T."/>
            <person name="Sakakibara K."/>
            <person name="Fujita T."/>
            <person name="Oishi K."/>
            <person name="Shin-I T."/>
            <person name="Kuroki Y."/>
            <person name="Toyoda A."/>
            <person name="Suzuki Y."/>
            <person name="Hashimoto A."/>
            <person name="Yamaguchi K."/>
            <person name="Sugano A."/>
            <person name="Kohara Y."/>
            <person name="Fujiyama A."/>
            <person name="Anterola A."/>
            <person name="Aoki S."/>
            <person name="Ashton N."/>
            <person name="Barbazuk W.B."/>
            <person name="Barker E."/>
            <person name="Bennetzen J."/>
            <person name="Bezanilla M."/>
            <person name="Blankenship R."/>
            <person name="Cho S.H."/>
            <person name="Dutcher S."/>
            <person name="Estelle M."/>
            <person name="Fawcett J.A."/>
            <person name="Gundlach H."/>
            <person name="Hanada K."/>
            <person name="Heyl A."/>
            <person name="Hicks K.A."/>
            <person name="Hugh J."/>
            <person name="Lohr M."/>
            <person name="Mayer K."/>
            <person name="Melkozernov A."/>
            <person name="Murata T."/>
            <person name="Nelson D."/>
            <person name="Pils B."/>
            <person name="Prigge M."/>
            <person name="Reiss B."/>
            <person name="Renner T."/>
            <person name="Rombauts S."/>
            <person name="Rushton P."/>
            <person name="Sanderfoot A."/>
            <person name="Schween G."/>
            <person name="Shiu S.-H."/>
            <person name="Stueber K."/>
            <person name="Theodoulou F.L."/>
            <person name="Tu H."/>
            <person name="Van de Peer Y."/>
            <person name="Verrier P.J."/>
            <person name="Waters E."/>
            <person name="Wood A."/>
            <person name="Yang L."/>
            <person name="Cove D."/>
            <person name="Cuming A."/>
            <person name="Hasebe M."/>
            <person name="Lucas S."/>
            <person name="Mishler D.B."/>
            <person name="Reski R."/>
            <person name="Grigoriev I."/>
            <person name="Quatrano R.S."/>
            <person name="Boore J.L."/>
        </authorList>
    </citation>
    <scope>NUCLEOTIDE SEQUENCE [LARGE SCALE GENOMIC DNA]</scope>
    <source>
        <strain evidence="3 4">cv. Gransden 2004</strain>
    </source>
</reference>
<dbReference type="EnsemblPlants" id="Pp3c24_13691V3.1">
    <property type="protein sequence ID" value="PAC:32908719.CDS.1"/>
    <property type="gene ID" value="Pp3c24_13691"/>
</dbReference>
<reference evidence="3" key="3">
    <citation type="submission" date="2020-12" db="UniProtKB">
        <authorList>
            <consortium name="EnsemblPlants"/>
        </authorList>
    </citation>
    <scope>IDENTIFICATION</scope>
</reference>
<accession>A0A2K1IGQ2</accession>
<dbReference type="EnsemblPlants" id="Pp3c24_13691V3.2">
    <property type="protein sequence ID" value="PAC:32908720.CDS.1"/>
    <property type="gene ID" value="Pp3c24_13691"/>
</dbReference>
<dbReference type="EnsemblPlants" id="Pp3c24_13701V3.1">
    <property type="protein sequence ID" value="PAC:32910786.CDS.1"/>
    <property type="gene ID" value="Pp3c24_13701"/>
</dbReference>
<dbReference type="Gramene" id="Pp3c24_13691V3.2">
    <property type="protein sequence ID" value="PAC:32908720.CDS.1"/>
    <property type="gene ID" value="Pp3c24_13691"/>
</dbReference>
<evidence type="ECO:0000313" key="4">
    <source>
        <dbReference type="Proteomes" id="UP000006727"/>
    </source>
</evidence>
<dbReference type="InParanoid" id="A0A2K1IGQ2"/>
<dbReference type="Proteomes" id="UP000006727">
    <property type="component" value="Chromosome 24"/>
</dbReference>